<dbReference type="CDD" id="cd22947">
    <property type="entry name" value="Coatomer_WDAD_beta-like"/>
    <property type="match status" value="1"/>
</dbReference>
<gene>
    <name evidence="18" type="ORF">TCNE_LOCUS16446</name>
</gene>
<dbReference type="PANTHER" id="PTHR19876:SF2">
    <property type="entry name" value="COATOMER SUBUNIT BETA"/>
    <property type="match status" value="1"/>
</dbReference>
<dbReference type="InterPro" id="IPR015943">
    <property type="entry name" value="WD40/YVTN_repeat-like_dom_sf"/>
</dbReference>
<feature type="region of interest" description="Disordered" evidence="15">
    <location>
        <begin position="927"/>
        <end position="1072"/>
    </location>
</feature>
<evidence type="ECO:0000256" key="7">
    <source>
        <dbReference type="ARBA" id="ARBA00022737"/>
    </source>
</evidence>
<evidence type="ECO:0000256" key="3">
    <source>
        <dbReference type="ARBA" id="ARBA00010844"/>
    </source>
</evidence>
<feature type="compositionally biased region" description="Acidic residues" evidence="15">
    <location>
        <begin position="1058"/>
        <end position="1072"/>
    </location>
</feature>
<dbReference type="Pfam" id="PF23953">
    <property type="entry name" value="TPR_COPA_B"/>
    <property type="match status" value="1"/>
</dbReference>
<dbReference type="PRINTS" id="PR00320">
    <property type="entry name" value="GPROTEINBRPT"/>
</dbReference>
<feature type="repeat" description="WD" evidence="14">
    <location>
        <begin position="225"/>
        <end position="266"/>
    </location>
</feature>
<dbReference type="CDD" id="cd00200">
    <property type="entry name" value="WD40"/>
    <property type="match status" value="1"/>
</dbReference>
<dbReference type="GO" id="GO:0006886">
    <property type="term" value="P:intracellular protein transport"/>
    <property type="evidence" value="ECO:0007669"/>
    <property type="project" value="InterPro"/>
</dbReference>
<dbReference type="Pfam" id="PF04053">
    <property type="entry name" value="B-prop_COPA_B_2nd"/>
    <property type="match status" value="1"/>
</dbReference>
<evidence type="ECO:0000256" key="2">
    <source>
        <dbReference type="ARBA" id="ARBA00004347"/>
    </source>
</evidence>
<evidence type="ECO:0000313" key="18">
    <source>
        <dbReference type="EMBL" id="VDM47767.1"/>
    </source>
</evidence>
<dbReference type="InterPro" id="IPR036322">
    <property type="entry name" value="WD40_repeat_dom_sf"/>
</dbReference>
<feature type="repeat" description="WD" evidence="14">
    <location>
        <begin position="11"/>
        <end position="52"/>
    </location>
</feature>
<evidence type="ECO:0000259" key="17">
    <source>
        <dbReference type="Pfam" id="PF23953"/>
    </source>
</evidence>
<sequence>MPLRLDVKRKLLARSDRVKCVDLHPTETWMLVSLYNGNVHIWNYENQQLVKSFEVCDLPVRCAKFVARKNWVVTGSDDMHVRVFNYNTLERVHQFEAHSDYLRSIAVHPTQPFILTSSDDMLIKLWDWDNKWTMKQSFEGHTHYVMQLVINPKDNNTFATGSLDRTVKVWQFGSAAANFTLEGHEKGVNCVDYYHGGDKPYLISGADDRLVKIWDYQNKTCVATLDGHAQNVSAVCFHPELPIIITGSEDSTVRLWHSSTYRLETTLNYGLERVWCIHALKGSNTIAIGYDEGSVTVKLGREEPAVSMDASGKILWAKHSEMQQANLKTLDAALLEHIQGKIASFGYGERLSLSVKDMGSCEIYPQTLAHNSNGRFVVACGDGEYIVYTAMALRNKAFGSGLEFVWSTDPSEYAVRESATTVKLFKNFKEVCTLRPDVVMEGIEGGPLVAARAASSLCFYDWETGSLVRRIEITAKHVYWSDNAEMVAITGEDSFYILKYNKEAVESADPAEMTADGIEDAFDVIGEQQENVRTAIWVGDCFIFTTNLNRLNYYVGGEIVTIAHLDRPLYLLGYMPKESRLYLCDKDHNFVSYRLLLSVLEYQTAVMRRDFDTADKVLSTIPRDQRTRVAHFLEKQGFKKQALAVSQDPEHRFELALSLGELQLAYELAVVADSEEKWSQLSQSATLKSELTLAAQCLARAHDYGGLLLLATSAGSAPLLSKLAADSLSSSKNNVAFLSYFLLGDVDKCLDVLISTERLPEAAFFARTYCPSQAGFFIFIWHAVNRVVSLWKEKSSSGVFDGQKNMGESLADPHSYENLFPGFSKSLKAEQFLRQLSRLPIPANARAPTNAQRNILEEMAEAEKSGALMFREDGSAVLGSGMDSRGRSSAVPTSANSPLDAFVKQHAAEMHTNKEHRPALESIVNGAHQWPSTTSGPDTTTHEVKRATSPKMHKRSISPPAERNSTPPTYEGATADRSGSSHEQGILPKASPTPVSEQLEVSQGPDVVQERARPDIVPSSGGPDVVGHADISHPQASSVVQDAEAGMRWSDDEHFTDDGDINIEDLNLEEED</sequence>
<evidence type="ECO:0000256" key="4">
    <source>
        <dbReference type="ARBA" id="ARBA00022448"/>
    </source>
</evidence>
<evidence type="ECO:0000256" key="6">
    <source>
        <dbReference type="ARBA" id="ARBA00022574"/>
    </source>
</evidence>
<evidence type="ECO:0000256" key="15">
    <source>
        <dbReference type="SAM" id="MobiDB-lite"/>
    </source>
</evidence>
<keyword evidence="8" id="KW-0931">ER-Golgi transport</keyword>
<evidence type="ECO:0000313" key="19">
    <source>
        <dbReference type="Proteomes" id="UP000050794"/>
    </source>
</evidence>
<dbReference type="InterPro" id="IPR050844">
    <property type="entry name" value="Coatomer_complex_subunit"/>
</dbReference>
<dbReference type="WBParaSite" id="TCNE_0001644701-mRNA-1">
    <property type="protein sequence ID" value="TCNE_0001644701-mRNA-1"/>
    <property type="gene ID" value="TCNE_0001644701"/>
</dbReference>
<dbReference type="GO" id="GO:0000139">
    <property type="term" value="C:Golgi membrane"/>
    <property type="evidence" value="ECO:0007669"/>
    <property type="project" value="UniProtKB-SubCell"/>
</dbReference>
<feature type="compositionally biased region" description="Polar residues" evidence="15">
    <location>
        <begin position="930"/>
        <end position="939"/>
    </location>
</feature>
<dbReference type="FunFam" id="2.130.10.10:FF:000008">
    <property type="entry name" value="Coatomer subunit beta"/>
    <property type="match status" value="1"/>
</dbReference>
<dbReference type="SUPFAM" id="SSF50969">
    <property type="entry name" value="YVTN repeat-like/Quinoprotein amine dehydrogenase"/>
    <property type="match status" value="1"/>
</dbReference>
<keyword evidence="6 14" id="KW-0853">WD repeat</keyword>
<evidence type="ECO:0000256" key="5">
    <source>
        <dbReference type="ARBA" id="ARBA00022490"/>
    </source>
</evidence>
<dbReference type="EMBL" id="UYWY01023596">
    <property type="protein sequence ID" value="VDM47767.1"/>
    <property type="molecule type" value="Genomic_DNA"/>
</dbReference>
<dbReference type="InterPro" id="IPR006692">
    <property type="entry name" value="Beta-prop_COPA/B_2nd"/>
</dbReference>
<dbReference type="PIRSF" id="PIRSF005567">
    <property type="entry name" value="Coatomer_beta'_subunit"/>
    <property type="match status" value="1"/>
</dbReference>
<dbReference type="PROSITE" id="PS50294">
    <property type="entry name" value="WD_REPEATS_REGION"/>
    <property type="match status" value="4"/>
</dbReference>
<dbReference type="SMART" id="SM00320">
    <property type="entry name" value="WD40"/>
    <property type="match status" value="6"/>
</dbReference>
<organism evidence="19 20">
    <name type="scientific">Toxocara canis</name>
    <name type="common">Canine roundworm</name>
    <dbReference type="NCBI Taxonomy" id="6265"/>
    <lineage>
        <taxon>Eukaryota</taxon>
        <taxon>Metazoa</taxon>
        <taxon>Ecdysozoa</taxon>
        <taxon>Nematoda</taxon>
        <taxon>Chromadorea</taxon>
        <taxon>Rhabditida</taxon>
        <taxon>Spirurina</taxon>
        <taxon>Ascaridomorpha</taxon>
        <taxon>Ascaridoidea</taxon>
        <taxon>Toxocaridae</taxon>
        <taxon>Toxocara</taxon>
    </lineage>
</organism>
<dbReference type="Gene3D" id="2.130.10.10">
    <property type="entry name" value="YVTN repeat-like/Quinoprotein amine dehydrogenase"/>
    <property type="match status" value="1"/>
</dbReference>
<keyword evidence="9" id="KW-0653">Protein transport</keyword>
<accession>A0A183V6S6</accession>
<keyword evidence="11" id="KW-0472">Membrane</keyword>
<reference evidence="20" key="1">
    <citation type="submission" date="2016-06" db="UniProtKB">
        <authorList>
            <consortium name="WormBaseParasite"/>
        </authorList>
    </citation>
    <scope>IDENTIFICATION</scope>
</reference>
<evidence type="ECO:0000256" key="10">
    <source>
        <dbReference type="ARBA" id="ARBA00023034"/>
    </source>
</evidence>
<dbReference type="InterPro" id="IPR056176">
    <property type="entry name" value="TPR_COPA_B"/>
</dbReference>
<evidence type="ECO:0000256" key="14">
    <source>
        <dbReference type="PROSITE-ProRule" id="PRU00221"/>
    </source>
</evidence>
<evidence type="ECO:0000313" key="20">
    <source>
        <dbReference type="WBParaSite" id="TCNE_0001644701-mRNA-1"/>
    </source>
</evidence>
<keyword evidence="4" id="KW-0813">Transport</keyword>
<reference evidence="18 19" key="2">
    <citation type="submission" date="2018-11" db="EMBL/GenBank/DDBJ databases">
        <authorList>
            <consortium name="Pathogen Informatics"/>
        </authorList>
    </citation>
    <scope>NUCLEOTIDE SEQUENCE [LARGE SCALE GENOMIC DNA]</scope>
</reference>
<dbReference type="InterPro" id="IPR016453">
    <property type="entry name" value="COPB2"/>
</dbReference>
<dbReference type="GO" id="GO:0006891">
    <property type="term" value="P:intra-Golgi vesicle-mediated transport"/>
    <property type="evidence" value="ECO:0007669"/>
    <property type="project" value="TreeGrafter"/>
</dbReference>
<dbReference type="FunFam" id="1.25.40.470:FF:000001">
    <property type="entry name" value="Coatomer subunit beta"/>
    <property type="match status" value="1"/>
</dbReference>
<feature type="repeat" description="WD" evidence="14">
    <location>
        <begin position="95"/>
        <end position="127"/>
    </location>
</feature>
<dbReference type="Pfam" id="PF00400">
    <property type="entry name" value="WD40"/>
    <property type="match status" value="6"/>
</dbReference>
<keyword evidence="5" id="KW-0963">Cytoplasm</keyword>
<evidence type="ECO:0000256" key="11">
    <source>
        <dbReference type="ARBA" id="ARBA00023136"/>
    </source>
</evidence>
<evidence type="ECO:0000256" key="13">
    <source>
        <dbReference type="ARBA" id="ARBA00032920"/>
    </source>
</evidence>
<feature type="domain" description="COPA/B second beta-propeller" evidence="16">
    <location>
        <begin position="346"/>
        <end position="585"/>
    </location>
</feature>
<dbReference type="InterPro" id="IPR020472">
    <property type="entry name" value="WD40_PAC1"/>
</dbReference>
<keyword evidence="7" id="KW-0677">Repeat</keyword>
<comment type="similarity">
    <text evidence="3">Belongs to the WD repeat COPB2 family.</text>
</comment>
<proteinExistence type="inferred from homology"/>
<evidence type="ECO:0000259" key="16">
    <source>
        <dbReference type="Pfam" id="PF04053"/>
    </source>
</evidence>
<dbReference type="PROSITE" id="PS50082">
    <property type="entry name" value="WD_REPEATS_2"/>
    <property type="match status" value="5"/>
</dbReference>
<dbReference type="InterPro" id="IPR011044">
    <property type="entry name" value="Quino_amine_DH_bsu"/>
</dbReference>
<dbReference type="AlphaFoldDB" id="A0A183V6S6"/>
<comment type="subcellular location">
    <subcellularLocation>
        <location evidence="2">Cytoplasmic vesicle</location>
        <location evidence="2">COPI-coated vesicle membrane</location>
        <topology evidence="2">Peripheral membrane protein</topology>
        <orientation evidence="2">Cytoplasmic side</orientation>
    </subcellularLocation>
    <subcellularLocation>
        <location evidence="1">Golgi apparatus membrane</location>
        <topology evidence="1">Peripheral membrane protein</topology>
        <orientation evidence="1">Cytoplasmic side</orientation>
    </subcellularLocation>
</comment>
<name>A0A183V6S6_TOXCA</name>
<dbReference type="GO" id="GO:0006888">
    <property type="term" value="P:endoplasmic reticulum to Golgi vesicle-mediated transport"/>
    <property type="evidence" value="ECO:0007669"/>
    <property type="project" value="TreeGrafter"/>
</dbReference>
<dbReference type="GO" id="GO:0006890">
    <property type="term" value="P:retrograde vesicle-mediated transport, Golgi to endoplasmic reticulum"/>
    <property type="evidence" value="ECO:0007669"/>
    <property type="project" value="TreeGrafter"/>
</dbReference>
<evidence type="ECO:0000256" key="8">
    <source>
        <dbReference type="ARBA" id="ARBA00022892"/>
    </source>
</evidence>
<evidence type="ECO:0000256" key="1">
    <source>
        <dbReference type="ARBA" id="ARBA00004255"/>
    </source>
</evidence>
<dbReference type="Proteomes" id="UP000050794">
    <property type="component" value="Unassembled WGS sequence"/>
</dbReference>
<evidence type="ECO:0000256" key="9">
    <source>
        <dbReference type="ARBA" id="ARBA00022927"/>
    </source>
</evidence>
<dbReference type="GO" id="GO:0005198">
    <property type="term" value="F:structural molecule activity"/>
    <property type="evidence" value="ECO:0007669"/>
    <property type="project" value="InterPro"/>
</dbReference>
<feature type="repeat" description="WD" evidence="14">
    <location>
        <begin position="138"/>
        <end position="180"/>
    </location>
</feature>
<dbReference type="Gene3D" id="1.25.40.470">
    <property type="match status" value="1"/>
</dbReference>
<protein>
    <recommendedName>
        <fullName evidence="13">Beta'-coat protein</fullName>
    </recommendedName>
</protein>
<keyword evidence="10" id="KW-0333">Golgi apparatus</keyword>
<feature type="domain" description="COPA/B TPR" evidence="17">
    <location>
        <begin position="602"/>
        <end position="781"/>
    </location>
</feature>
<keyword evidence="19" id="KW-1185">Reference proteome</keyword>
<dbReference type="PANTHER" id="PTHR19876">
    <property type="entry name" value="COATOMER"/>
    <property type="match status" value="1"/>
</dbReference>
<dbReference type="GO" id="GO:0030126">
    <property type="term" value="C:COPI vesicle coat"/>
    <property type="evidence" value="ECO:0007669"/>
    <property type="project" value="TreeGrafter"/>
</dbReference>
<feature type="repeat" description="WD" evidence="14">
    <location>
        <begin position="181"/>
        <end position="224"/>
    </location>
</feature>
<keyword evidence="12" id="KW-0968">Cytoplasmic vesicle</keyword>
<evidence type="ECO:0000256" key="12">
    <source>
        <dbReference type="ARBA" id="ARBA00023329"/>
    </source>
</evidence>
<dbReference type="SUPFAM" id="SSF50978">
    <property type="entry name" value="WD40 repeat-like"/>
    <property type="match status" value="1"/>
</dbReference>
<dbReference type="InterPro" id="IPR001680">
    <property type="entry name" value="WD40_rpt"/>
</dbReference>